<dbReference type="Proteomes" id="UP000321192">
    <property type="component" value="Unassembled WGS sequence"/>
</dbReference>
<dbReference type="NCBIfam" id="TIGR00847">
    <property type="entry name" value="ccoS"/>
    <property type="match status" value="1"/>
</dbReference>
<dbReference type="EMBL" id="SSFD01000029">
    <property type="protein sequence ID" value="TXH91711.1"/>
    <property type="molecule type" value="Genomic_DNA"/>
</dbReference>
<feature type="region of interest" description="Disordered" evidence="1">
    <location>
        <begin position="45"/>
        <end position="84"/>
    </location>
</feature>
<evidence type="ECO:0000256" key="2">
    <source>
        <dbReference type="SAM" id="Phobius"/>
    </source>
</evidence>
<dbReference type="RefSeq" id="WP_004303744.1">
    <property type="nucleotide sequence ID" value="NZ_SSFD01000029.1"/>
</dbReference>
<dbReference type="PANTHER" id="PTHR41532:SF1">
    <property type="entry name" value="FIXS PROTEIN"/>
    <property type="match status" value="1"/>
</dbReference>
<accession>A0A5C7T9W5</accession>
<evidence type="ECO:0000313" key="4">
    <source>
        <dbReference type="Proteomes" id="UP000321192"/>
    </source>
</evidence>
<comment type="caution">
    <text evidence="3">The sequence shown here is derived from an EMBL/GenBank/DDBJ whole genome shotgun (WGS) entry which is preliminary data.</text>
</comment>
<dbReference type="InterPro" id="IPR004714">
    <property type="entry name" value="Cyt_oxidase_maturation_cbb3"/>
</dbReference>
<dbReference type="Pfam" id="PF03597">
    <property type="entry name" value="FixS"/>
    <property type="match status" value="1"/>
</dbReference>
<organism evidence="3 4">
    <name type="scientific">Thauera aminoaromatica</name>
    <dbReference type="NCBI Taxonomy" id="164330"/>
    <lineage>
        <taxon>Bacteria</taxon>
        <taxon>Pseudomonadati</taxon>
        <taxon>Pseudomonadota</taxon>
        <taxon>Betaproteobacteria</taxon>
        <taxon>Rhodocyclales</taxon>
        <taxon>Zoogloeaceae</taxon>
        <taxon>Thauera</taxon>
    </lineage>
</organism>
<dbReference type="AlphaFoldDB" id="A0A5C7T9W5"/>
<name>A0A5C7T9W5_THASP</name>
<keyword evidence="2" id="KW-1133">Transmembrane helix</keyword>
<feature type="compositionally biased region" description="Basic and acidic residues" evidence="1">
    <location>
        <begin position="45"/>
        <end position="59"/>
    </location>
</feature>
<sequence length="84" mass="9375">MESLYLLIPLSVVLVFVIGVLFWWSLRSGQYDDLEGPAYRLLMDDREQLPGDGQERDADPSGEVAANGVSDRRTGSAGEQSRFR</sequence>
<keyword evidence="2" id="KW-0812">Transmembrane</keyword>
<evidence type="ECO:0000256" key="1">
    <source>
        <dbReference type="SAM" id="MobiDB-lite"/>
    </source>
</evidence>
<reference evidence="3 4" key="1">
    <citation type="submission" date="2018-09" db="EMBL/GenBank/DDBJ databases">
        <title>Metagenome Assembled Genomes from an Advanced Water Purification Facility.</title>
        <authorList>
            <person name="Stamps B.W."/>
            <person name="Spear J.R."/>
        </authorList>
    </citation>
    <scope>NUCLEOTIDE SEQUENCE [LARGE SCALE GENOMIC DNA]</scope>
    <source>
        <strain evidence="3">Bin_27_1</strain>
    </source>
</reference>
<proteinExistence type="predicted"/>
<evidence type="ECO:0000313" key="3">
    <source>
        <dbReference type="EMBL" id="TXH91711.1"/>
    </source>
</evidence>
<protein>
    <submittedName>
        <fullName evidence="3">Cbb3-type cytochrome oxidase assembly protein CcoS</fullName>
    </submittedName>
</protein>
<keyword evidence="2" id="KW-0472">Membrane</keyword>
<dbReference type="PANTHER" id="PTHR41532">
    <property type="entry name" value="FIXS PROTEIN"/>
    <property type="match status" value="1"/>
</dbReference>
<feature type="transmembrane region" description="Helical" evidence="2">
    <location>
        <begin position="6"/>
        <end position="26"/>
    </location>
</feature>
<gene>
    <name evidence="3" type="primary">ccoS</name>
    <name evidence="3" type="ORF">E6Q80_01920</name>
</gene>